<name>A0A7R9M7I1_9ACAR</name>
<keyword evidence="2" id="KW-0147">Chitin-binding</keyword>
<dbReference type="SUPFAM" id="SSF54556">
    <property type="entry name" value="Chitinase insertion domain"/>
    <property type="match status" value="1"/>
</dbReference>
<dbReference type="FunFam" id="3.10.50.10:FF:000001">
    <property type="entry name" value="Chitinase 3-like 1"/>
    <property type="match status" value="1"/>
</dbReference>
<dbReference type="Gene3D" id="3.10.50.10">
    <property type="match status" value="1"/>
</dbReference>
<accession>A0A7R9M7I1</accession>
<dbReference type="Pfam" id="PF00704">
    <property type="entry name" value="Glyco_hydro_18"/>
    <property type="match status" value="1"/>
</dbReference>
<dbReference type="GO" id="GO:0005576">
    <property type="term" value="C:extracellular region"/>
    <property type="evidence" value="ECO:0007669"/>
    <property type="project" value="InterPro"/>
</dbReference>
<dbReference type="InterPro" id="IPR001223">
    <property type="entry name" value="Glyco_hydro18_cat"/>
</dbReference>
<dbReference type="SMART" id="SM00636">
    <property type="entry name" value="Glyco_18"/>
    <property type="match status" value="1"/>
</dbReference>
<dbReference type="InterPro" id="IPR011583">
    <property type="entry name" value="Chitinase_II/V-like_cat"/>
</dbReference>
<evidence type="ECO:0000256" key="2">
    <source>
        <dbReference type="ARBA" id="ARBA00022669"/>
    </source>
</evidence>
<dbReference type="InterPro" id="IPR050314">
    <property type="entry name" value="Glycosyl_Hydrlase_18"/>
</dbReference>
<dbReference type="InterPro" id="IPR036508">
    <property type="entry name" value="Chitin-bd_dom_sf"/>
</dbReference>
<evidence type="ECO:0000256" key="1">
    <source>
        <dbReference type="ARBA" id="ARBA00009121"/>
    </source>
</evidence>
<evidence type="ECO:0000259" key="6">
    <source>
        <dbReference type="PROSITE" id="PS50940"/>
    </source>
</evidence>
<comment type="similarity">
    <text evidence="1">Belongs to the glycosyl hydrolase 18 family. Chitinase class II subfamily.</text>
</comment>
<dbReference type="SUPFAM" id="SSF51445">
    <property type="entry name" value="(Trans)glycosidases"/>
    <property type="match status" value="1"/>
</dbReference>
<dbReference type="GO" id="GO:0004568">
    <property type="term" value="F:chitinase activity"/>
    <property type="evidence" value="ECO:0007669"/>
    <property type="project" value="TreeGrafter"/>
</dbReference>
<dbReference type="EMBL" id="OC923688">
    <property type="protein sequence ID" value="CAD7655016.1"/>
    <property type="molecule type" value="Genomic_DNA"/>
</dbReference>
<dbReference type="PANTHER" id="PTHR11177:SF360">
    <property type="entry name" value="CHITINASE 4-RELATED"/>
    <property type="match status" value="1"/>
</dbReference>
<sequence>MLRQTLIVCSILICFGQINCVLNPKVVCYYEDWFYWRTGDGKMTVEHIDNTQCTHFVYAYQGIDRDSTIKLGDDYLMKDLHDLDKFSKGKGKGQALVAIGGYSYSAGFTQVVSTDSDIRTFTNSLMSFLKTYNFDGVMLDWTPKAQFTASEAEGFVKLLTSIRAEFTTKYTLGITVGVQVTGLDVAKVDSLVDIIAVQTYDFHGSWEKAVGLEDPISWTLDSARAWFKNGATMTKIIPTIPLYGHTWILADPTKTDLGAEATGPGKMGPWSQSEGKLFYNEFCTEVKKDPTGWVLHREDKEMSVYAVNGRNWITYEDIHSCEDKTKAITTEGFGGVVAQALAYDDFRGLCGEKFPLLKAINKGLNKDPVVEPTHGPTSAPTQPTPPPGTICTKAGLVRDPKDCHYYHKCTEMFPGIYSDEKKACDGVLVFDEKDGTCKEKQLVPGC</sequence>
<gene>
    <name evidence="8" type="ORF">ONB1V03_LOCUS11661</name>
</gene>
<evidence type="ECO:0000259" key="7">
    <source>
        <dbReference type="PROSITE" id="PS51910"/>
    </source>
</evidence>
<keyword evidence="9" id="KW-1185">Reference proteome</keyword>
<organism evidence="8">
    <name type="scientific">Oppiella nova</name>
    <dbReference type="NCBI Taxonomy" id="334625"/>
    <lineage>
        <taxon>Eukaryota</taxon>
        <taxon>Metazoa</taxon>
        <taxon>Ecdysozoa</taxon>
        <taxon>Arthropoda</taxon>
        <taxon>Chelicerata</taxon>
        <taxon>Arachnida</taxon>
        <taxon>Acari</taxon>
        <taxon>Acariformes</taxon>
        <taxon>Sarcoptiformes</taxon>
        <taxon>Oribatida</taxon>
        <taxon>Brachypylina</taxon>
        <taxon>Oppioidea</taxon>
        <taxon>Oppiidae</taxon>
        <taxon>Oppiella</taxon>
    </lineage>
</organism>
<evidence type="ECO:0000256" key="5">
    <source>
        <dbReference type="SAM" id="SignalP"/>
    </source>
</evidence>
<dbReference type="PANTHER" id="PTHR11177">
    <property type="entry name" value="CHITINASE"/>
    <property type="match status" value="1"/>
</dbReference>
<feature type="domain" description="GH18" evidence="7">
    <location>
        <begin position="24"/>
        <end position="367"/>
    </location>
</feature>
<keyword evidence="5" id="KW-0732">Signal</keyword>
<feature type="domain" description="Chitin-binding type-2" evidence="6">
    <location>
        <begin position="388"/>
        <end position="446"/>
    </location>
</feature>
<dbReference type="Gene3D" id="3.20.20.80">
    <property type="entry name" value="Glycosidases"/>
    <property type="match status" value="1"/>
</dbReference>
<evidence type="ECO:0000256" key="3">
    <source>
        <dbReference type="ARBA" id="ARBA00023157"/>
    </source>
</evidence>
<dbReference type="InterPro" id="IPR029070">
    <property type="entry name" value="Chitinase_insertion_sf"/>
</dbReference>
<dbReference type="Proteomes" id="UP000728032">
    <property type="component" value="Unassembled WGS sequence"/>
</dbReference>
<dbReference type="InterPro" id="IPR017853">
    <property type="entry name" value="GH"/>
</dbReference>
<feature type="region of interest" description="Disordered" evidence="4">
    <location>
        <begin position="368"/>
        <end position="388"/>
    </location>
</feature>
<dbReference type="Pfam" id="PF01607">
    <property type="entry name" value="CBM_14"/>
    <property type="match status" value="1"/>
</dbReference>
<dbReference type="OrthoDB" id="6498521at2759"/>
<evidence type="ECO:0000256" key="4">
    <source>
        <dbReference type="SAM" id="MobiDB-lite"/>
    </source>
</evidence>
<dbReference type="GO" id="GO:0008061">
    <property type="term" value="F:chitin binding"/>
    <property type="evidence" value="ECO:0007669"/>
    <property type="project" value="UniProtKB-KW"/>
</dbReference>
<reference evidence="8" key="1">
    <citation type="submission" date="2020-11" db="EMBL/GenBank/DDBJ databases">
        <authorList>
            <person name="Tran Van P."/>
        </authorList>
    </citation>
    <scope>NUCLEOTIDE SEQUENCE</scope>
</reference>
<dbReference type="AlphaFoldDB" id="A0A7R9M7I1"/>
<proteinExistence type="inferred from homology"/>
<dbReference type="InterPro" id="IPR002557">
    <property type="entry name" value="Chitin-bd_dom"/>
</dbReference>
<feature type="chain" id="PRO_5036211478" description="Chitinase" evidence="5">
    <location>
        <begin position="21"/>
        <end position="446"/>
    </location>
</feature>
<keyword evidence="3" id="KW-1015">Disulfide bond</keyword>
<evidence type="ECO:0000313" key="9">
    <source>
        <dbReference type="Proteomes" id="UP000728032"/>
    </source>
</evidence>
<evidence type="ECO:0008006" key="10">
    <source>
        <dbReference type="Google" id="ProtNLM"/>
    </source>
</evidence>
<evidence type="ECO:0000313" key="8">
    <source>
        <dbReference type="EMBL" id="CAD7655016.1"/>
    </source>
</evidence>
<feature type="signal peptide" evidence="5">
    <location>
        <begin position="1"/>
        <end position="20"/>
    </location>
</feature>
<dbReference type="GO" id="GO:0006032">
    <property type="term" value="P:chitin catabolic process"/>
    <property type="evidence" value="ECO:0007669"/>
    <property type="project" value="TreeGrafter"/>
</dbReference>
<protein>
    <recommendedName>
        <fullName evidence="10">Chitinase</fullName>
    </recommendedName>
</protein>
<dbReference type="GO" id="GO:0005975">
    <property type="term" value="P:carbohydrate metabolic process"/>
    <property type="evidence" value="ECO:0007669"/>
    <property type="project" value="InterPro"/>
</dbReference>
<dbReference type="SUPFAM" id="SSF57625">
    <property type="entry name" value="Invertebrate chitin-binding proteins"/>
    <property type="match status" value="1"/>
</dbReference>
<dbReference type="PROSITE" id="PS50940">
    <property type="entry name" value="CHIT_BIND_II"/>
    <property type="match status" value="1"/>
</dbReference>
<dbReference type="PROSITE" id="PS51910">
    <property type="entry name" value="GH18_2"/>
    <property type="match status" value="1"/>
</dbReference>
<dbReference type="EMBL" id="CAJPVJ010008863">
    <property type="protein sequence ID" value="CAG2172203.1"/>
    <property type="molecule type" value="Genomic_DNA"/>
</dbReference>